<dbReference type="InterPro" id="IPR003772">
    <property type="entry name" value="YceD"/>
</dbReference>
<name>A0ABU7U3G5_9PROT</name>
<evidence type="ECO:0008006" key="4">
    <source>
        <dbReference type="Google" id="ProtNLM"/>
    </source>
</evidence>
<evidence type="ECO:0000313" key="2">
    <source>
        <dbReference type="EMBL" id="MEE8659377.1"/>
    </source>
</evidence>
<keyword evidence="3" id="KW-1185">Reference proteome</keyword>
<dbReference type="Pfam" id="PF02620">
    <property type="entry name" value="YceD"/>
    <property type="match status" value="1"/>
</dbReference>
<sequence>MELPSELDCRVALHGRNGAERRVKVEANHEECERIAERLMIPAVKMLTCTYKVMPLHDHSVICDGWLDAQVVLACCVSGEQFEDVVSEAFRVRFVTEARESPQDFLDPDLPDEIIFDGQVVDLGALTIEQLALALPPFPRKPDLPEVDAAEDPATSDDDMPTTRPFAHLAHLMSKKSRKGD</sequence>
<protein>
    <recommendedName>
        <fullName evidence="4">Large ribosomal RNA subunit accumulation protein YceD</fullName>
    </recommendedName>
</protein>
<proteinExistence type="predicted"/>
<gene>
    <name evidence="2" type="ORF">DOFOFD_10205</name>
</gene>
<accession>A0ABU7U3G5</accession>
<feature type="region of interest" description="Disordered" evidence="1">
    <location>
        <begin position="139"/>
        <end position="181"/>
    </location>
</feature>
<dbReference type="Proteomes" id="UP001312908">
    <property type="component" value="Unassembled WGS sequence"/>
</dbReference>
<reference evidence="2 3" key="1">
    <citation type="submission" date="2023-10" db="EMBL/GenBank/DDBJ databases">
        <title>Sorlinia euscelidii gen. nov., sp. nov., an acetic acid bacteria isolated from the gut of Euscelidius variegatus emitter.</title>
        <authorList>
            <person name="Michoud G."/>
            <person name="Marasco R."/>
            <person name="Seferji K."/>
            <person name="Gonella E."/>
            <person name="Garuglieri E."/>
            <person name="Alma A."/>
            <person name="Mapelli F."/>
            <person name="Borin S."/>
            <person name="Daffonchio D."/>
            <person name="Crotti E."/>
        </authorList>
    </citation>
    <scope>NUCLEOTIDE SEQUENCE [LARGE SCALE GENOMIC DNA]</scope>
    <source>
        <strain evidence="2 3">EV16P</strain>
    </source>
</reference>
<organism evidence="2 3">
    <name type="scientific">Sorlinia euscelidii</name>
    <dbReference type="NCBI Taxonomy" id="3081148"/>
    <lineage>
        <taxon>Bacteria</taxon>
        <taxon>Pseudomonadati</taxon>
        <taxon>Pseudomonadota</taxon>
        <taxon>Alphaproteobacteria</taxon>
        <taxon>Acetobacterales</taxon>
        <taxon>Acetobacteraceae</taxon>
        <taxon>Sorlinia</taxon>
    </lineage>
</organism>
<evidence type="ECO:0000256" key="1">
    <source>
        <dbReference type="SAM" id="MobiDB-lite"/>
    </source>
</evidence>
<evidence type="ECO:0000313" key="3">
    <source>
        <dbReference type="Proteomes" id="UP001312908"/>
    </source>
</evidence>
<comment type="caution">
    <text evidence="2">The sequence shown here is derived from an EMBL/GenBank/DDBJ whole genome shotgun (WGS) entry which is preliminary data.</text>
</comment>
<dbReference type="EMBL" id="JAWJZY010000004">
    <property type="protein sequence ID" value="MEE8659377.1"/>
    <property type="molecule type" value="Genomic_DNA"/>
</dbReference>
<feature type="compositionally biased region" description="Acidic residues" evidence="1">
    <location>
        <begin position="145"/>
        <end position="160"/>
    </location>
</feature>
<dbReference type="RefSeq" id="WP_394820199.1">
    <property type="nucleotide sequence ID" value="NZ_JAWJZY010000004.1"/>
</dbReference>